<comment type="caution">
    <text evidence="1">The sequence shown here is derived from an EMBL/GenBank/DDBJ whole genome shotgun (WGS) entry which is preliminary data.</text>
</comment>
<name>A0ABQ8T774_PERAM</name>
<sequence length="82" mass="9277">MAGLCEGGNEPSGSLKGRSVQMCSYNQAEVRWSAIMLEPHFSEYHNGYLLHEQRKRVLKEFQDRIMRQAGAALGWVVGRPVL</sequence>
<keyword evidence="2" id="KW-1185">Reference proteome</keyword>
<evidence type="ECO:0000313" key="2">
    <source>
        <dbReference type="Proteomes" id="UP001148838"/>
    </source>
</evidence>
<dbReference type="Proteomes" id="UP001148838">
    <property type="component" value="Unassembled WGS sequence"/>
</dbReference>
<gene>
    <name evidence="1" type="ORF">ANN_11570</name>
</gene>
<organism evidence="1 2">
    <name type="scientific">Periplaneta americana</name>
    <name type="common">American cockroach</name>
    <name type="synonym">Blatta americana</name>
    <dbReference type="NCBI Taxonomy" id="6978"/>
    <lineage>
        <taxon>Eukaryota</taxon>
        <taxon>Metazoa</taxon>
        <taxon>Ecdysozoa</taxon>
        <taxon>Arthropoda</taxon>
        <taxon>Hexapoda</taxon>
        <taxon>Insecta</taxon>
        <taxon>Pterygota</taxon>
        <taxon>Neoptera</taxon>
        <taxon>Polyneoptera</taxon>
        <taxon>Dictyoptera</taxon>
        <taxon>Blattodea</taxon>
        <taxon>Blattoidea</taxon>
        <taxon>Blattidae</taxon>
        <taxon>Blattinae</taxon>
        <taxon>Periplaneta</taxon>
    </lineage>
</organism>
<proteinExistence type="predicted"/>
<reference evidence="1 2" key="1">
    <citation type="journal article" date="2022" name="Allergy">
        <title>Genome assembly and annotation of Periplaneta americana reveal a comprehensive cockroach allergen profile.</title>
        <authorList>
            <person name="Wang L."/>
            <person name="Xiong Q."/>
            <person name="Saelim N."/>
            <person name="Wang L."/>
            <person name="Nong W."/>
            <person name="Wan A.T."/>
            <person name="Shi M."/>
            <person name="Liu X."/>
            <person name="Cao Q."/>
            <person name="Hui J.H.L."/>
            <person name="Sookrung N."/>
            <person name="Leung T.F."/>
            <person name="Tungtrongchitr A."/>
            <person name="Tsui S.K.W."/>
        </authorList>
    </citation>
    <scope>NUCLEOTIDE SEQUENCE [LARGE SCALE GENOMIC DNA]</scope>
    <source>
        <strain evidence="1">PWHHKU_190912</strain>
    </source>
</reference>
<protein>
    <submittedName>
        <fullName evidence="1">Uncharacterized protein</fullName>
    </submittedName>
</protein>
<dbReference type="EMBL" id="JAJSOF020000015">
    <property type="protein sequence ID" value="KAJ4441712.1"/>
    <property type="molecule type" value="Genomic_DNA"/>
</dbReference>
<evidence type="ECO:0000313" key="1">
    <source>
        <dbReference type="EMBL" id="KAJ4441712.1"/>
    </source>
</evidence>
<accession>A0ABQ8T774</accession>